<name>A0AAN8S8H6_POLSC</name>
<evidence type="ECO:0000256" key="1">
    <source>
        <dbReference type="SAM" id="MobiDB-lite"/>
    </source>
</evidence>
<dbReference type="SMART" id="SM00333">
    <property type="entry name" value="TUDOR"/>
    <property type="match status" value="3"/>
</dbReference>
<dbReference type="PROSITE" id="PS50304">
    <property type="entry name" value="TUDOR"/>
    <property type="match status" value="1"/>
</dbReference>
<dbReference type="InterPro" id="IPR002999">
    <property type="entry name" value="Tudor"/>
</dbReference>
<dbReference type="PANTHER" id="PTHR22948:SF76">
    <property type="entry name" value="FI20010P1-RELATED"/>
    <property type="match status" value="1"/>
</dbReference>
<organism evidence="3 4">
    <name type="scientific">Polyplax serrata</name>
    <name type="common">Common mouse louse</name>
    <dbReference type="NCBI Taxonomy" id="468196"/>
    <lineage>
        <taxon>Eukaryota</taxon>
        <taxon>Metazoa</taxon>
        <taxon>Ecdysozoa</taxon>
        <taxon>Arthropoda</taxon>
        <taxon>Hexapoda</taxon>
        <taxon>Insecta</taxon>
        <taxon>Pterygota</taxon>
        <taxon>Neoptera</taxon>
        <taxon>Paraneoptera</taxon>
        <taxon>Psocodea</taxon>
        <taxon>Troctomorpha</taxon>
        <taxon>Phthiraptera</taxon>
        <taxon>Anoplura</taxon>
        <taxon>Polyplacidae</taxon>
        <taxon>Polyplax</taxon>
    </lineage>
</organism>
<accession>A0AAN8S8H6</accession>
<dbReference type="Proteomes" id="UP001372834">
    <property type="component" value="Unassembled WGS sequence"/>
</dbReference>
<dbReference type="InterPro" id="IPR035437">
    <property type="entry name" value="SNase_OB-fold_sf"/>
</dbReference>
<dbReference type="PANTHER" id="PTHR22948">
    <property type="entry name" value="TUDOR DOMAIN CONTAINING PROTEIN"/>
    <property type="match status" value="1"/>
</dbReference>
<feature type="compositionally biased region" description="Basic and acidic residues" evidence="1">
    <location>
        <begin position="321"/>
        <end position="336"/>
    </location>
</feature>
<evidence type="ECO:0000313" key="4">
    <source>
        <dbReference type="Proteomes" id="UP001372834"/>
    </source>
</evidence>
<dbReference type="EMBL" id="JAWJWE010000003">
    <property type="protein sequence ID" value="KAK6638764.1"/>
    <property type="molecule type" value="Genomic_DNA"/>
</dbReference>
<dbReference type="InterPro" id="IPR050621">
    <property type="entry name" value="Tudor_domain_containing"/>
</dbReference>
<feature type="domain" description="Tudor" evidence="2">
    <location>
        <begin position="823"/>
        <end position="885"/>
    </location>
</feature>
<feature type="compositionally biased region" description="Low complexity" evidence="1">
    <location>
        <begin position="153"/>
        <end position="163"/>
    </location>
</feature>
<feature type="compositionally biased region" description="Polar residues" evidence="1">
    <location>
        <begin position="75"/>
        <end position="91"/>
    </location>
</feature>
<dbReference type="Gene3D" id="2.30.30.140">
    <property type="match status" value="3"/>
</dbReference>
<evidence type="ECO:0000259" key="2">
    <source>
        <dbReference type="PROSITE" id="PS50304"/>
    </source>
</evidence>
<feature type="compositionally biased region" description="Polar residues" evidence="1">
    <location>
        <begin position="99"/>
        <end position="110"/>
    </location>
</feature>
<proteinExistence type="predicted"/>
<dbReference type="Gene3D" id="2.40.50.90">
    <property type="match status" value="1"/>
</dbReference>
<comment type="caution">
    <text evidence="3">The sequence shown here is derived from an EMBL/GenBank/DDBJ whole genome shotgun (WGS) entry which is preliminary data.</text>
</comment>
<sequence>MLPSGNVVDNKTLVIMETLEHMYLSRIYQEFRINENDTPLLMDGITKLDLTKVEESQTAKVLNFDGCFSPQLTSLPHLHTSQGKQESNFGNTGKDKQVRNQMKLKNSTSIPADKNRKPTNVKENLSNDQVKQENLKKTRRKKQSKEKENNVTSNSSMSDTGSSADINSPGKSEVEQVIYLLKESATDLWVLPSNKELDYTLMHEYLMKNIHSFQIEKNPQLGKLYGCLYEGEWYRAKVISLVPEIKIHFIDYGNTEKYNNVFKLLPKKLNTLPGLVKLVTIHKQYQSRIPDTVACKIKICQVGLINSVPVVKIVSEPATQKPEKTQNAESNKKCERTPLMPPTAKESNKKCERTPLMPTTAKESSEAPKVKHLVDELKVSDKGQLSLLRGYGNICFGVVAPHRPTDQNLENPNCDLTPIEASNGDSVLIVDVENNRHPAKVLEKTNGGYRVCMTETEVVLNVKDVYSPKQHADMLVAVKLESNFNLNQYTSHNVFYEVLSNTDSLKWSCLIRKLESDTNGRKALFIKPSKSEEYFIESCFLRSGSVVRISALREPNVLYVKKCGKEISKSFSEFDQELRSYWKKAKCTSNTAGSKGFVCCTEINGSVARAVVESVNETEVQVELIDSGKMVNIKLTDIKQLPRLLLSVPCFAVPVTISNQPFSEQEKIEFQKLINNKINLIMTYERYLENVVLREQRSGRLINNLSKPESEVSDTKAVQVDHKAEKTYSNKNEILTEDMVQWTDITCGKKYDLVILHVDEKEFDQDCSFWATDMSSNNFCSLYETLMPKLNSYCNALLEPYSPQIGEVCLARFEGGSLFDFRQCRDTDMCDTGNNILNNTFVGNWYRAIVLEKLELYTIFFLDFGNVCHLDASELRKMKSEFLEVPAMALTFKLLNDAAIQKNPERKKKILNFLQGKLHTSVRNVEIHSHQGDDFIVSIPEIESLE</sequence>
<reference evidence="3 4" key="1">
    <citation type="submission" date="2023-10" db="EMBL/GenBank/DDBJ databases">
        <title>Genomes of two closely related lineages of the louse Polyplax serrata with different host specificities.</title>
        <authorList>
            <person name="Martinu J."/>
            <person name="Tarabai H."/>
            <person name="Stefka J."/>
            <person name="Hypsa V."/>
        </authorList>
    </citation>
    <scope>NUCLEOTIDE SEQUENCE [LARGE SCALE GENOMIC DNA]</scope>
    <source>
        <strain evidence="3">HR10_N</strain>
    </source>
</reference>
<gene>
    <name evidence="3" type="ORF">RUM43_007032</name>
</gene>
<dbReference type="Pfam" id="PF00567">
    <property type="entry name" value="TUDOR"/>
    <property type="match status" value="3"/>
</dbReference>
<evidence type="ECO:0000313" key="3">
    <source>
        <dbReference type="EMBL" id="KAK6638764.1"/>
    </source>
</evidence>
<feature type="region of interest" description="Disordered" evidence="1">
    <location>
        <begin position="75"/>
        <end position="169"/>
    </location>
</feature>
<protein>
    <recommendedName>
        <fullName evidence="2">Tudor domain-containing protein</fullName>
    </recommendedName>
</protein>
<dbReference type="SUPFAM" id="SSF63748">
    <property type="entry name" value="Tudor/PWWP/MBT"/>
    <property type="match status" value="3"/>
</dbReference>
<feature type="region of interest" description="Disordered" evidence="1">
    <location>
        <begin position="319"/>
        <end position="351"/>
    </location>
</feature>
<dbReference type="GO" id="GO:0005737">
    <property type="term" value="C:cytoplasm"/>
    <property type="evidence" value="ECO:0007669"/>
    <property type="project" value="UniProtKB-ARBA"/>
</dbReference>
<dbReference type="AlphaFoldDB" id="A0AAN8S8H6"/>